<name>A0A816H8R7_ADIRI</name>
<feature type="transmembrane region" description="Helical" evidence="5">
    <location>
        <begin position="167"/>
        <end position="191"/>
    </location>
</feature>
<keyword evidence="8" id="KW-1185">Reference proteome</keyword>
<gene>
    <name evidence="7" type="ORF">XAT740_LOCUS61675</name>
</gene>
<evidence type="ECO:0000313" key="7">
    <source>
        <dbReference type="EMBL" id="CAF1685093.1"/>
    </source>
</evidence>
<dbReference type="EMBL" id="CAJNOR010016452">
    <property type="protein sequence ID" value="CAF1685093.1"/>
    <property type="molecule type" value="Genomic_DNA"/>
</dbReference>
<comment type="caution">
    <text evidence="7">The sequence shown here is derived from an EMBL/GenBank/DDBJ whole genome shotgun (WGS) entry which is preliminary data.</text>
</comment>
<keyword evidence="2 5" id="KW-0812">Transmembrane</keyword>
<evidence type="ECO:0000256" key="5">
    <source>
        <dbReference type="SAM" id="Phobius"/>
    </source>
</evidence>
<feature type="transmembrane region" description="Helical" evidence="5">
    <location>
        <begin position="211"/>
        <end position="230"/>
    </location>
</feature>
<evidence type="ECO:0000256" key="2">
    <source>
        <dbReference type="ARBA" id="ARBA00022692"/>
    </source>
</evidence>
<dbReference type="Gene3D" id="1.20.1070.10">
    <property type="entry name" value="Rhodopsin 7-helix transmembrane proteins"/>
    <property type="match status" value="1"/>
</dbReference>
<dbReference type="InterPro" id="IPR017452">
    <property type="entry name" value="GPCR_Rhodpsn_7TM"/>
</dbReference>
<dbReference type="CDD" id="cd14978">
    <property type="entry name" value="7tmA_FMRFamide_R-like"/>
    <property type="match status" value="1"/>
</dbReference>
<dbReference type="InterPro" id="IPR053071">
    <property type="entry name" value="GPCR1-related_rcpt"/>
</dbReference>
<dbReference type="Proteomes" id="UP000663828">
    <property type="component" value="Unassembled WGS sequence"/>
</dbReference>
<sequence length="267" mass="30781">MPYNYGWFHRINCDVLPFIFHTCSIWVTVVLAIQRYIYVCHSEKAKQWCTVPMALKAIIAVNILALIVAIPMFLEGAFYPHPVQSLFDSKVVFDACLVRDYSEHETYRRYYSVYFVLRALLINVGPCTVLVILNAILVQRMKEAKQNRDRLIVKRSHETRAQEQTSVTLMLVIVVTLFLIVEIPMALHLIISGVIKTLQIISLAEFLNVSAQILNFTVLLSYPINFFIYCRMSRAFRDAFTKLLCPSINQPRRDRLPSATTQLLSKS</sequence>
<dbReference type="PANTHER" id="PTHR47023:SF1">
    <property type="entry name" value="SEX PEPTIDE RECEPTOR"/>
    <property type="match status" value="1"/>
</dbReference>
<dbReference type="Pfam" id="PF10324">
    <property type="entry name" value="7TM_GPCR_Srw"/>
    <property type="match status" value="1"/>
</dbReference>
<dbReference type="AlphaFoldDB" id="A0A816H8R7"/>
<feature type="non-terminal residue" evidence="7">
    <location>
        <position position="1"/>
    </location>
</feature>
<dbReference type="SUPFAM" id="SSF81321">
    <property type="entry name" value="Family A G protein-coupled receptor-like"/>
    <property type="match status" value="1"/>
</dbReference>
<feature type="domain" description="G-protein coupled receptors family 1 profile" evidence="6">
    <location>
        <begin position="1"/>
        <end position="229"/>
    </location>
</feature>
<feature type="transmembrane region" description="Helical" evidence="5">
    <location>
        <begin position="54"/>
        <end position="74"/>
    </location>
</feature>
<protein>
    <recommendedName>
        <fullName evidence="6">G-protein coupled receptors family 1 profile domain-containing protein</fullName>
    </recommendedName>
</protein>
<evidence type="ECO:0000256" key="1">
    <source>
        <dbReference type="ARBA" id="ARBA00004370"/>
    </source>
</evidence>
<reference evidence="7" key="1">
    <citation type="submission" date="2021-02" db="EMBL/GenBank/DDBJ databases">
        <authorList>
            <person name="Nowell W R."/>
        </authorList>
    </citation>
    <scope>NUCLEOTIDE SEQUENCE</scope>
</reference>
<keyword evidence="4 5" id="KW-0472">Membrane</keyword>
<proteinExistence type="predicted"/>
<dbReference type="GO" id="GO:0016020">
    <property type="term" value="C:membrane"/>
    <property type="evidence" value="ECO:0007669"/>
    <property type="project" value="UniProtKB-SubCell"/>
</dbReference>
<feature type="transmembrane region" description="Helical" evidence="5">
    <location>
        <begin position="115"/>
        <end position="138"/>
    </location>
</feature>
<evidence type="ECO:0000313" key="8">
    <source>
        <dbReference type="Proteomes" id="UP000663828"/>
    </source>
</evidence>
<keyword evidence="3 5" id="KW-1133">Transmembrane helix</keyword>
<organism evidence="7 8">
    <name type="scientific">Adineta ricciae</name>
    <name type="common">Rotifer</name>
    <dbReference type="NCBI Taxonomy" id="249248"/>
    <lineage>
        <taxon>Eukaryota</taxon>
        <taxon>Metazoa</taxon>
        <taxon>Spiralia</taxon>
        <taxon>Gnathifera</taxon>
        <taxon>Rotifera</taxon>
        <taxon>Eurotatoria</taxon>
        <taxon>Bdelloidea</taxon>
        <taxon>Adinetida</taxon>
        <taxon>Adinetidae</taxon>
        <taxon>Adineta</taxon>
    </lineage>
</organism>
<evidence type="ECO:0000256" key="4">
    <source>
        <dbReference type="ARBA" id="ARBA00023136"/>
    </source>
</evidence>
<dbReference type="PANTHER" id="PTHR47023">
    <property type="entry name" value="SEX PEPTIDE RECEPTOR"/>
    <property type="match status" value="1"/>
</dbReference>
<accession>A0A816H8R7</accession>
<dbReference type="GO" id="GO:0008528">
    <property type="term" value="F:G protein-coupled peptide receptor activity"/>
    <property type="evidence" value="ECO:0007669"/>
    <property type="project" value="InterPro"/>
</dbReference>
<dbReference type="InterPro" id="IPR019427">
    <property type="entry name" value="7TM_GPCR_serpentine_rcpt_Srw"/>
</dbReference>
<comment type="subcellular location">
    <subcellularLocation>
        <location evidence="1">Membrane</location>
    </subcellularLocation>
</comment>
<evidence type="ECO:0000256" key="3">
    <source>
        <dbReference type="ARBA" id="ARBA00022989"/>
    </source>
</evidence>
<evidence type="ECO:0000259" key="6">
    <source>
        <dbReference type="PROSITE" id="PS50262"/>
    </source>
</evidence>
<dbReference type="PRINTS" id="PR00237">
    <property type="entry name" value="GPCRRHODOPSN"/>
</dbReference>
<dbReference type="PROSITE" id="PS50262">
    <property type="entry name" value="G_PROTEIN_RECEP_F1_2"/>
    <property type="match status" value="1"/>
</dbReference>
<feature type="transmembrane region" description="Helical" evidence="5">
    <location>
        <begin position="15"/>
        <end position="33"/>
    </location>
</feature>
<dbReference type="InterPro" id="IPR000276">
    <property type="entry name" value="GPCR_Rhodpsn"/>
</dbReference>